<evidence type="ECO:0000313" key="8">
    <source>
        <dbReference type="Proteomes" id="UP001152759"/>
    </source>
</evidence>
<dbReference type="Pfam" id="PF13927">
    <property type="entry name" value="Ig_3"/>
    <property type="match status" value="2"/>
</dbReference>
<keyword evidence="5" id="KW-0393">Immunoglobulin domain</keyword>
<evidence type="ECO:0000256" key="1">
    <source>
        <dbReference type="ARBA" id="ARBA00004479"/>
    </source>
</evidence>
<evidence type="ECO:0000313" key="7">
    <source>
        <dbReference type="EMBL" id="CAH0390302.1"/>
    </source>
</evidence>
<dbReference type="InterPro" id="IPR051275">
    <property type="entry name" value="Cell_adhesion_signaling"/>
</dbReference>
<dbReference type="InterPro" id="IPR036179">
    <property type="entry name" value="Ig-like_dom_sf"/>
</dbReference>
<dbReference type="PANTHER" id="PTHR11640">
    <property type="entry name" value="NEPHRIN"/>
    <property type="match status" value="1"/>
</dbReference>
<proteinExistence type="predicted"/>
<gene>
    <name evidence="7" type="ORF">BEMITA_LOCUS9039</name>
</gene>
<dbReference type="CDD" id="cd00096">
    <property type="entry name" value="Ig"/>
    <property type="match status" value="1"/>
</dbReference>
<dbReference type="SMART" id="SM00408">
    <property type="entry name" value="IGc2"/>
    <property type="match status" value="1"/>
</dbReference>
<keyword evidence="3" id="KW-1015">Disulfide bond</keyword>
<dbReference type="GO" id="GO:0005911">
    <property type="term" value="C:cell-cell junction"/>
    <property type="evidence" value="ECO:0007669"/>
    <property type="project" value="TreeGrafter"/>
</dbReference>
<evidence type="ECO:0000256" key="5">
    <source>
        <dbReference type="ARBA" id="ARBA00023319"/>
    </source>
</evidence>
<comment type="subcellular location">
    <subcellularLocation>
        <location evidence="1">Membrane</location>
        <topology evidence="1">Single-pass type I membrane protein</topology>
    </subcellularLocation>
</comment>
<feature type="domain" description="Ig-like" evidence="6">
    <location>
        <begin position="257"/>
        <end position="330"/>
    </location>
</feature>
<dbReference type="SMART" id="SM00409">
    <property type="entry name" value="IG"/>
    <property type="match status" value="2"/>
</dbReference>
<name>A0A9P0ADD7_BEMTA</name>
<dbReference type="InterPro" id="IPR013162">
    <property type="entry name" value="CD80_C2-set"/>
</dbReference>
<feature type="domain" description="Ig-like" evidence="6">
    <location>
        <begin position="11"/>
        <end position="114"/>
    </location>
</feature>
<dbReference type="InterPro" id="IPR013783">
    <property type="entry name" value="Ig-like_fold"/>
</dbReference>
<evidence type="ECO:0000256" key="4">
    <source>
        <dbReference type="ARBA" id="ARBA00023180"/>
    </source>
</evidence>
<dbReference type="InterPro" id="IPR003599">
    <property type="entry name" value="Ig_sub"/>
</dbReference>
<dbReference type="Proteomes" id="UP001152759">
    <property type="component" value="Chromosome 5"/>
</dbReference>
<evidence type="ECO:0000256" key="2">
    <source>
        <dbReference type="ARBA" id="ARBA00023136"/>
    </source>
</evidence>
<dbReference type="SUPFAM" id="SSF48726">
    <property type="entry name" value="Immunoglobulin"/>
    <property type="match status" value="2"/>
</dbReference>
<dbReference type="InterPro" id="IPR003598">
    <property type="entry name" value="Ig_sub2"/>
</dbReference>
<sequence length="330" mass="36538">MFFVTVAPQRPRIEYNASHILPNHNITVRAGNTAVVKCISRYGNPPAKLKWLLGDQELVPRGNQTNVPEADNNRTWVASSVLETSVEKIQHGRILRCVAIHESYPAKSQSIEVRLDVTYPPEVRLTGTPTTDIEEGKDVVALRCITDANPPATVQWRRSNGDIRSTEESFRLAPVNRKDSGVYTCQASNNVGTSQPLTDLAPRIHLFSVRKLISAETSSSSGLSPTQGLILYVGLERLKSKGKSGAELRWPENAYAPSIREVGPDKVVTAPLFSPVRFNCEADGNPLPSYQWLQRLPTITPTSDETVYVRGSEAQLYVNNVTYDHQGDYV</sequence>
<dbReference type="GO" id="GO:0050839">
    <property type="term" value="F:cell adhesion molecule binding"/>
    <property type="evidence" value="ECO:0007669"/>
    <property type="project" value="TreeGrafter"/>
</dbReference>
<keyword evidence="8" id="KW-1185">Reference proteome</keyword>
<evidence type="ECO:0000259" key="6">
    <source>
        <dbReference type="PROSITE" id="PS50835"/>
    </source>
</evidence>
<dbReference type="EMBL" id="OU963866">
    <property type="protein sequence ID" value="CAH0390302.1"/>
    <property type="molecule type" value="Genomic_DNA"/>
</dbReference>
<dbReference type="PANTHER" id="PTHR11640:SF154">
    <property type="entry name" value="IRREGULAR CHIASM C-ROUGHEST PROTEIN-LIKE PROTEIN"/>
    <property type="match status" value="1"/>
</dbReference>
<dbReference type="GO" id="GO:0098609">
    <property type="term" value="P:cell-cell adhesion"/>
    <property type="evidence" value="ECO:0007669"/>
    <property type="project" value="TreeGrafter"/>
</dbReference>
<dbReference type="InterPro" id="IPR007110">
    <property type="entry name" value="Ig-like_dom"/>
</dbReference>
<keyword evidence="2" id="KW-0472">Membrane</keyword>
<protein>
    <recommendedName>
        <fullName evidence="6">Ig-like domain-containing protein</fullName>
    </recommendedName>
</protein>
<dbReference type="AlphaFoldDB" id="A0A9P0ADD7"/>
<keyword evidence="4" id="KW-0325">Glycoprotein</keyword>
<accession>A0A9P0ADD7</accession>
<evidence type="ECO:0000256" key="3">
    <source>
        <dbReference type="ARBA" id="ARBA00023157"/>
    </source>
</evidence>
<dbReference type="Gene3D" id="2.60.40.10">
    <property type="entry name" value="Immunoglobulins"/>
    <property type="match status" value="3"/>
</dbReference>
<dbReference type="PROSITE" id="PS50835">
    <property type="entry name" value="IG_LIKE"/>
    <property type="match status" value="3"/>
</dbReference>
<feature type="domain" description="Ig-like" evidence="6">
    <location>
        <begin position="121"/>
        <end position="198"/>
    </location>
</feature>
<dbReference type="Pfam" id="PF08205">
    <property type="entry name" value="C2-set_2"/>
    <property type="match status" value="1"/>
</dbReference>
<reference evidence="7" key="1">
    <citation type="submission" date="2021-12" db="EMBL/GenBank/DDBJ databases">
        <authorList>
            <person name="King R."/>
        </authorList>
    </citation>
    <scope>NUCLEOTIDE SEQUENCE</scope>
</reference>
<organism evidence="7 8">
    <name type="scientific">Bemisia tabaci</name>
    <name type="common">Sweetpotato whitefly</name>
    <name type="synonym">Aleurodes tabaci</name>
    <dbReference type="NCBI Taxonomy" id="7038"/>
    <lineage>
        <taxon>Eukaryota</taxon>
        <taxon>Metazoa</taxon>
        <taxon>Ecdysozoa</taxon>
        <taxon>Arthropoda</taxon>
        <taxon>Hexapoda</taxon>
        <taxon>Insecta</taxon>
        <taxon>Pterygota</taxon>
        <taxon>Neoptera</taxon>
        <taxon>Paraneoptera</taxon>
        <taxon>Hemiptera</taxon>
        <taxon>Sternorrhyncha</taxon>
        <taxon>Aleyrodoidea</taxon>
        <taxon>Aleyrodidae</taxon>
        <taxon>Aleyrodinae</taxon>
        <taxon>Bemisia</taxon>
    </lineage>
</organism>
<dbReference type="GO" id="GO:0005886">
    <property type="term" value="C:plasma membrane"/>
    <property type="evidence" value="ECO:0007669"/>
    <property type="project" value="TreeGrafter"/>
</dbReference>